<evidence type="ECO:0000256" key="3">
    <source>
        <dbReference type="PIRSR" id="PIRSR602401-1"/>
    </source>
</evidence>
<gene>
    <name evidence="4" type="ORF">A4U43_C05F15640</name>
</gene>
<keyword evidence="1 3" id="KW-0479">Metal-binding</keyword>
<protein>
    <submittedName>
        <fullName evidence="4">Uncharacterized protein</fullName>
    </submittedName>
</protein>
<dbReference type="Gene3D" id="1.10.630.10">
    <property type="entry name" value="Cytochrome P450"/>
    <property type="match status" value="2"/>
</dbReference>
<evidence type="ECO:0000313" key="5">
    <source>
        <dbReference type="Proteomes" id="UP000243459"/>
    </source>
</evidence>
<dbReference type="PANTHER" id="PTHR24286:SF10">
    <property type="entry name" value="ABSCISIC ACID 8'-HYDROXYLASE 1"/>
    <property type="match status" value="1"/>
</dbReference>
<evidence type="ECO:0000256" key="1">
    <source>
        <dbReference type="ARBA" id="ARBA00022723"/>
    </source>
</evidence>
<dbReference type="GO" id="GO:0016709">
    <property type="term" value="F:oxidoreductase activity, acting on paired donors, with incorporation or reduction of molecular oxygen, NAD(P)H as one donor, and incorporation of one atom of oxygen"/>
    <property type="evidence" value="ECO:0007669"/>
    <property type="project" value="TreeGrafter"/>
</dbReference>
<dbReference type="GO" id="GO:0020037">
    <property type="term" value="F:heme binding"/>
    <property type="evidence" value="ECO:0007669"/>
    <property type="project" value="InterPro"/>
</dbReference>
<dbReference type="InterPro" id="IPR001128">
    <property type="entry name" value="Cyt_P450"/>
</dbReference>
<reference evidence="5" key="1">
    <citation type="journal article" date="2017" name="Nat. Commun.">
        <title>The asparagus genome sheds light on the origin and evolution of a young Y chromosome.</title>
        <authorList>
            <person name="Harkess A."/>
            <person name="Zhou J."/>
            <person name="Xu C."/>
            <person name="Bowers J.E."/>
            <person name="Van der Hulst R."/>
            <person name="Ayyampalayam S."/>
            <person name="Mercati F."/>
            <person name="Riccardi P."/>
            <person name="McKain M.R."/>
            <person name="Kakrana A."/>
            <person name="Tang H."/>
            <person name="Ray J."/>
            <person name="Groenendijk J."/>
            <person name="Arikit S."/>
            <person name="Mathioni S.M."/>
            <person name="Nakano M."/>
            <person name="Shan H."/>
            <person name="Telgmann-Rauber A."/>
            <person name="Kanno A."/>
            <person name="Yue Z."/>
            <person name="Chen H."/>
            <person name="Li W."/>
            <person name="Chen Y."/>
            <person name="Xu X."/>
            <person name="Zhang Y."/>
            <person name="Luo S."/>
            <person name="Chen H."/>
            <person name="Gao J."/>
            <person name="Mao Z."/>
            <person name="Pires J.C."/>
            <person name="Luo M."/>
            <person name="Kudrna D."/>
            <person name="Wing R.A."/>
            <person name="Meyers B.C."/>
            <person name="Yi K."/>
            <person name="Kong H."/>
            <person name="Lavrijsen P."/>
            <person name="Sunseri F."/>
            <person name="Falavigna A."/>
            <person name="Ye Y."/>
            <person name="Leebens-Mack J.H."/>
            <person name="Chen G."/>
        </authorList>
    </citation>
    <scope>NUCLEOTIDE SEQUENCE [LARGE SCALE GENOMIC DNA]</scope>
    <source>
        <strain evidence="5">cv. DH0086</strain>
    </source>
</reference>
<comment type="cofactor">
    <cofactor evidence="3">
        <name>heme</name>
        <dbReference type="ChEBI" id="CHEBI:30413"/>
    </cofactor>
</comment>
<evidence type="ECO:0000256" key="2">
    <source>
        <dbReference type="ARBA" id="ARBA00023004"/>
    </source>
</evidence>
<dbReference type="Gramene" id="ONK68757">
    <property type="protein sequence ID" value="ONK68757"/>
    <property type="gene ID" value="A4U43_C05F15640"/>
</dbReference>
<feature type="binding site" description="axial binding residue" evidence="3">
    <location>
        <position position="112"/>
    </location>
    <ligand>
        <name>heme</name>
        <dbReference type="ChEBI" id="CHEBI:30413"/>
    </ligand>
    <ligandPart>
        <name>Fe</name>
        <dbReference type="ChEBI" id="CHEBI:18248"/>
    </ligandPart>
</feature>
<dbReference type="AlphaFoldDB" id="A0A5P1EUD6"/>
<dbReference type="Pfam" id="PF00067">
    <property type="entry name" value="p450"/>
    <property type="match status" value="1"/>
</dbReference>
<dbReference type="PRINTS" id="PR00463">
    <property type="entry name" value="EP450I"/>
</dbReference>
<dbReference type="GO" id="GO:0005506">
    <property type="term" value="F:iron ion binding"/>
    <property type="evidence" value="ECO:0007669"/>
    <property type="project" value="InterPro"/>
</dbReference>
<keyword evidence="5" id="KW-1185">Reference proteome</keyword>
<dbReference type="Proteomes" id="UP000243459">
    <property type="component" value="Chromosome 5"/>
</dbReference>
<evidence type="ECO:0000313" key="4">
    <source>
        <dbReference type="EMBL" id="ONK68757.1"/>
    </source>
</evidence>
<dbReference type="InterPro" id="IPR036396">
    <property type="entry name" value="Cyt_P450_sf"/>
</dbReference>
<proteinExistence type="predicted"/>
<dbReference type="SUPFAM" id="SSF48264">
    <property type="entry name" value="Cytochrome P450"/>
    <property type="match status" value="1"/>
</dbReference>
<dbReference type="GO" id="GO:0009687">
    <property type="term" value="P:abscisic acid metabolic process"/>
    <property type="evidence" value="ECO:0007669"/>
    <property type="project" value="TreeGrafter"/>
</dbReference>
<dbReference type="GO" id="GO:0016125">
    <property type="term" value="P:sterol metabolic process"/>
    <property type="evidence" value="ECO:0007669"/>
    <property type="project" value="TreeGrafter"/>
</dbReference>
<organism evidence="4 5">
    <name type="scientific">Asparagus officinalis</name>
    <name type="common">Garden asparagus</name>
    <dbReference type="NCBI Taxonomy" id="4686"/>
    <lineage>
        <taxon>Eukaryota</taxon>
        <taxon>Viridiplantae</taxon>
        <taxon>Streptophyta</taxon>
        <taxon>Embryophyta</taxon>
        <taxon>Tracheophyta</taxon>
        <taxon>Spermatophyta</taxon>
        <taxon>Magnoliopsida</taxon>
        <taxon>Liliopsida</taxon>
        <taxon>Asparagales</taxon>
        <taxon>Asparagaceae</taxon>
        <taxon>Asparagoideae</taxon>
        <taxon>Asparagus</taxon>
    </lineage>
</organism>
<name>A0A5P1EUD6_ASPOF</name>
<sequence>MQTNNLDDDQITESIIGVLFAACDTSASVLTWIVKFLGENDTILQAITSCYLSLLHLSGYLIPKGWKALPLFRNIHHSEEYFHDPDKFDPSRFDVAPKPNTFLLFWSEAYSCPGNELAKLEMLVLLHHLTTKYRWTLSGPGREIQFSPFALPWDGLPVTFT</sequence>
<dbReference type="OMA" id="WSEAYSC"/>
<dbReference type="EMBL" id="CM007385">
    <property type="protein sequence ID" value="ONK68757.1"/>
    <property type="molecule type" value="Genomic_DNA"/>
</dbReference>
<keyword evidence="2 3" id="KW-0408">Iron</keyword>
<dbReference type="InterPro" id="IPR002401">
    <property type="entry name" value="Cyt_P450_E_grp-I"/>
</dbReference>
<keyword evidence="3" id="KW-0349">Heme</keyword>
<dbReference type="OrthoDB" id="1470350at2759"/>
<accession>A0A5P1EUD6</accession>
<dbReference type="PANTHER" id="PTHR24286">
    <property type="entry name" value="CYTOCHROME P450 26"/>
    <property type="match status" value="1"/>
</dbReference>